<accession>A0A1I6BZ43</accession>
<evidence type="ECO:0000256" key="18">
    <source>
        <dbReference type="RuleBase" id="RU000320"/>
    </source>
</evidence>
<evidence type="ECO:0000256" key="16">
    <source>
        <dbReference type="ARBA" id="ARBA00032795"/>
    </source>
</evidence>
<dbReference type="PANTHER" id="PTHR42829:SF2">
    <property type="entry name" value="NADH-UBIQUINONE OXIDOREDUCTASE CHAIN 5"/>
    <property type="match status" value="1"/>
</dbReference>
<feature type="transmembrane region" description="Helical" evidence="19">
    <location>
        <begin position="457"/>
        <end position="478"/>
    </location>
</feature>
<sequence length="617" mass="66507">MNMLFLTLLFPLIGFLLLAFSRGRWSENTSALVGVGSVGLSALVSAWIIFQYSTGALPDGAYIQVLWQWMAVGNFTPSLTLYLDGLSLTMLGVVTGVGFLIHLFASWYMRGEAGYSRFFAYTNLFVASMLCLVLADDLLFLYLGWEGVGVCSYLLIGFYYTERKNGNAALKAFLVTRVGDVLMAFGLFILFVQLGTLNIQALLELAPQRFAEGDFWLSLATLALLGGAVGKSAQLPLQTWLADAMAGPTPVSALIHAATMVTAGVYLIARTHGLYLLTPEVLQLVGVVGGLTLLLAGFSALVQTDIKRILAYSTMSQLGYMFLALGVGAWEAAIFHLMTHAFFKALLFLASGSVIHACHHEQNIFRMGGLWNKLPVAYASFIVGGAALAALPLVTAGFYSKDEILWEAFASGNTALLYAGLVGAFLTSIYTFRLIFVVFHGQVQTEAHPGRGLAHNLPLIALIVLSTFVGAWITPPLAGVLPQSVGHAGGEGRVGLEILSAAIAVAGAFLAAWLYLGKRTLVERVGNSAPGRILTALWFAAWGFDWLYDKVFVQPYLWLTRILRRDPLDRTIGILPLLARGGNALLSRTQNGQIRWYAATIAAGAVLVLGFLLLSVA</sequence>
<feature type="transmembrane region" description="Helical" evidence="19">
    <location>
        <begin position="31"/>
        <end position="50"/>
    </location>
</feature>
<evidence type="ECO:0000256" key="19">
    <source>
        <dbReference type="SAM" id="Phobius"/>
    </source>
</evidence>
<evidence type="ECO:0000256" key="8">
    <source>
        <dbReference type="ARBA" id="ARBA00022719"/>
    </source>
</evidence>
<keyword evidence="11" id="KW-0520">NAD</keyword>
<evidence type="ECO:0000256" key="12">
    <source>
        <dbReference type="ARBA" id="ARBA00023075"/>
    </source>
</evidence>
<dbReference type="Gene3D" id="1.20.5.2700">
    <property type="match status" value="1"/>
</dbReference>
<protein>
    <recommendedName>
        <fullName evidence="4">NADH-quinone oxidoreductase subunit L</fullName>
    </recommendedName>
    <alternativeName>
        <fullName evidence="15">NADH dehydrogenase I subunit L</fullName>
    </alternativeName>
    <alternativeName>
        <fullName evidence="16">NDH-1 subunit L</fullName>
    </alternativeName>
</protein>
<evidence type="ECO:0000256" key="14">
    <source>
        <dbReference type="ARBA" id="ARBA00025811"/>
    </source>
</evidence>
<evidence type="ECO:0000256" key="11">
    <source>
        <dbReference type="ARBA" id="ARBA00023027"/>
    </source>
</evidence>
<evidence type="ECO:0000259" key="21">
    <source>
        <dbReference type="Pfam" id="PF00662"/>
    </source>
</evidence>
<comment type="function">
    <text evidence="1">NDH-1 shuttles electrons from NADH, via FMN and iron-sulfur (Fe-S) centers, to quinones in the respiratory chain. The immediate electron acceptor for the enzyme in this species is believed to be ubiquinone. Couples the redox reaction to proton translocation (for every two electrons transferred, four hydrogen ions are translocated across the cytoplasmic membrane), and thus conserves the redox energy in a proton gradient.</text>
</comment>
<feature type="transmembrane region" description="Helical" evidence="19">
    <location>
        <begin position="118"/>
        <end position="135"/>
    </location>
</feature>
<feature type="transmembrane region" description="Helical" evidence="19">
    <location>
        <begin position="333"/>
        <end position="355"/>
    </location>
</feature>
<keyword evidence="10 19" id="KW-1133">Transmembrane helix</keyword>
<dbReference type="Pfam" id="PF00361">
    <property type="entry name" value="Proton_antipo_M"/>
    <property type="match status" value="1"/>
</dbReference>
<evidence type="ECO:0000256" key="7">
    <source>
        <dbReference type="ARBA" id="ARBA00022692"/>
    </source>
</evidence>
<comment type="catalytic activity">
    <reaction evidence="17">
        <text>a quinone + NADH + 5 H(+)(in) = a quinol + NAD(+) + 4 H(+)(out)</text>
        <dbReference type="Rhea" id="RHEA:57888"/>
        <dbReference type="ChEBI" id="CHEBI:15378"/>
        <dbReference type="ChEBI" id="CHEBI:24646"/>
        <dbReference type="ChEBI" id="CHEBI:57540"/>
        <dbReference type="ChEBI" id="CHEBI:57945"/>
        <dbReference type="ChEBI" id="CHEBI:132124"/>
    </reaction>
</comment>
<dbReference type="GO" id="GO:0008137">
    <property type="term" value="F:NADH dehydrogenase (ubiquinone) activity"/>
    <property type="evidence" value="ECO:0007669"/>
    <property type="project" value="InterPro"/>
</dbReference>
<feature type="transmembrane region" description="Helical" evidence="19">
    <location>
        <begin position="529"/>
        <end position="548"/>
    </location>
</feature>
<proteinExistence type="inferred from homology"/>
<keyword evidence="8" id="KW-0874">Quinone</keyword>
<keyword evidence="9" id="KW-1278">Translocase</keyword>
<feature type="transmembrane region" description="Helical" evidence="19">
    <location>
        <begin position="141"/>
        <end position="160"/>
    </location>
</feature>
<keyword evidence="13 19" id="KW-0472">Membrane</keyword>
<dbReference type="InterPro" id="IPR018393">
    <property type="entry name" value="NADHpl_OxRdtase_5_subgr"/>
</dbReference>
<evidence type="ECO:0000313" key="23">
    <source>
        <dbReference type="Proteomes" id="UP000242815"/>
    </source>
</evidence>
<feature type="domain" description="NADH-Ubiquinone oxidoreductase (complex I) chain 5 N-terminal" evidence="21">
    <location>
        <begin position="69"/>
        <end position="119"/>
    </location>
</feature>
<feature type="transmembrane region" description="Helical" evidence="19">
    <location>
        <begin position="215"/>
        <end position="233"/>
    </location>
</feature>
<dbReference type="GO" id="GO:0015990">
    <property type="term" value="P:electron transport coupled proton transport"/>
    <property type="evidence" value="ECO:0007669"/>
    <property type="project" value="TreeGrafter"/>
</dbReference>
<keyword evidence="7 18" id="KW-0812">Transmembrane</keyword>
<evidence type="ECO:0000256" key="17">
    <source>
        <dbReference type="ARBA" id="ARBA00047712"/>
    </source>
</evidence>
<evidence type="ECO:0000256" key="1">
    <source>
        <dbReference type="ARBA" id="ARBA00002378"/>
    </source>
</evidence>
<evidence type="ECO:0000256" key="5">
    <source>
        <dbReference type="ARBA" id="ARBA00022475"/>
    </source>
</evidence>
<name>A0A1I6BZ43_9GAMM</name>
<evidence type="ECO:0000256" key="4">
    <source>
        <dbReference type="ARBA" id="ARBA00019904"/>
    </source>
</evidence>
<dbReference type="InterPro" id="IPR001516">
    <property type="entry name" value="Proton_antipo_N"/>
</dbReference>
<dbReference type="InterPro" id="IPR003945">
    <property type="entry name" value="NU5C-like"/>
</dbReference>
<organism evidence="22 23">
    <name type="scientific">Halopseudomonas formosensis</name>
    <dbReference type="NCBI Taxonomy" id="1002526"/>
    <lineage>
        <taxon>Bacteria</taxon>
        <taxon>Pseudomonadati</taxon>
        <taxon>Pseudomonadota</taxon>
        <taxon>Gammaproteobacteria</taxon>
        <taxon>Pseudomonadales</taxon>
        <taxon>Pseudomonadaceae</taxon>
        <taxon>Halopseudomonas</taxon>
    </lineage>
</organism>
<reference evidence="22 23" key="1">
    <citation type="submission" date="2016-10" db="EMBL/GenBank/DDBJ databases">
        <authorList>
            <person name="de Groot N.N."/>
        </authorList>
    </citation>
    <scope>NUCLEOTIDE SEQUENCE [LARGE SCALE GENOMIC DNA]</scope>
    <source>
        <strain evidence="22 23">JCM 18415</strain>
    </source>
</reference>
<feature type="transmembrane region" description="Helical" evidence="19">
    <location>
        <begin position="309"/>
        <end position="327"/>
    </location>
</feature>
<feature type="transmembrane region" description="Helical" evidence="19">
    <location>
        <begin position="245"/>
        <end position="269"/>
    </location>
</feature>
<dbReference type="PRINTS" id="PR01435">
    <property type="entry name" value="NPOXDRDTASE5"/>
</dbReference>
<dbReference type="EMBL" id="FOYD01000009">
    <property type="protein sequence ID" value="SFQ86218.1"/>
    <property type="molecule type" value="Genomic_DNA"/>
</dbReference>
<keyword evidence="5" id="KW-1003">Cell membrane</keyword>
<evidence type="ECO:0000259" key="20">
    <source>
        <dbReference type="Pfam" id="PF00361"/>
    </source>
</evidence>
<feature type="domain" description="NADH:quinone oxidoreductase/Mrp antiporter transmembrane" evidence="20">
    <location>
        <begin position="135"/>
        <end position="427"/>
    </location>
</feature>
<dbReference type="RefSeq" id="WP_090539900.1">
    <property type="nucleotide sequence ID" value="NZ_FOYD01000009.1"/>
</dbReference>
<evidence type="ECO:0000313" key="22">
    <source>
        <dbReference type="EMBL" id="SFQ86218.1"/>
    </source>
</evidence>
<feature type="transmembrane region" description="Helical" evidence="19">
    <location>
        <begin position="181"/>
        <end position="203"/>
    </location>
</feature>
<dbReference type="PRINTS" id="PR01434">
    <property type="entry name" value="NADHDHGNASE5"/>
</dbReference>
<evidence type="ECO:0000256" key="3">
    <source>
        <dbReference type="ARBA" id="ARBA00008200"/>
    </source>
</evidence>
<dbReference type="GO" id="GO:0003954">
    <property type="term" value="F:NADH dehydrogenase activity"/>
    <property type="evidence" value="ECO:0007669"/>
    <property type="project" value="TreeGrafter"/>
</dbReference>
<dbReference type="FunFam" id="1.20.5.2700:FF:000001">
    <property type="entry name" value="NADH-quinone oxidoreductase, L subunit"/>
    <property type="match status" value="1"/>
</dbReference>
<evidence type="ECO:0000256" key="6">
    <source>
        <dbReference type="ARBA" id="ARBA00022519"/>
    </source>
</evidence>
<keyword evidence="6" id="KW-0997">Cell inner membrane</keyword>
<feature type="transmembrane region" description="Helical" evidence="19">
    <location>
        <begin position="376"/>
        <end position="395"/>
    </location>
</feature>
<dbReference type="STRING" id="1002526.SAMN05216578_10945"/>
<gene>
    <name evidence="22" type="ORF">SAMN05216578_10945</name>
</gene>
<feature type="transmembrane region" description="Helical" evidence="19">
    <location>
        <begin position="498"/>
        <end position="517"/>
    </location>
</feature>
<dbReference type="InterPro" id="IPR001750">
    <property type="entry name" value="ND/Mrp_TM"/>
</dbReference>
<evidence type="ECO:0000256" key="2">
    <source>
        <dbReference type="ARBA" id="ARBA00004429"/>
    </source>
</evidence>
<keyword evidence="12" id="KW-0830">Ubiquinone</keyword>
<evidence type="ECO:0000256" key="15">
    <source>
        <dbReference type="ARBA" id="ARBA00031571"/>
    </source>
</evidence>
<comment type="similarity">
    <text evidence="3">Belongs to the complex I subunit 5 family.</text>
</comment>
<evidence type="ECO:0000256" key="9">
    <source>
        <dbReference type="ARBA" id="ARBA00022967"/>
    </source>
</evidence>
<feature type="transmembrane region" description="Helical" evidence="19">
    <location>
        <begin position="89"/>
        <end position="109"/>
    </location>
</feature>
<comment type="subunit">
    <text evidence="14">Composed of 13 different subunits. Subunits NuoA, H, J, K, L, M, N constitute the membrane sector of the complex.</text>
</comment>
<dbReference type="GO" id="GO:0005886">
    <property type="term" value="C:plasma membrane"/>
    <property type="evidence" value="ECO:0007669"/>
    <property type="project" value="UniProtKB-SubCell"/>
</dbReference>
<dbReference type="Proteomes" id="UP000242815">
    <property type="component" value="Unassembled WGS sequence"/>
</dbReference>
<evidence type="ECO:0000256" key="13">
    <source>
        <dbReference type="ARBA" id="ARBA00023136"/>
    </source>
</evidence>
<dbReference type="NCBIfam" id="NF005141">
    <property type="entry name" value="PRK06590.1"/>
    <property type="match status" value="1"/>
</dbReference>
<feature type="transmembrane region" description="Helical" evidence="19">
    <location>
        <begin position="281"/>
        <end position="302"/>
    </location>
</feature>
<dbReference type="NCBIfam" id="TIGR01974">
    <property type="entry name" value="NDH_I_L"/>
    <property type="match status" value="1"/>
</dbReference>
<dbReference type="PANTHER" id="PTHR42829">
    <property type="entry name" value="NADH-UBIQUINONE OXIDOREDUCTASE CHAIN 5"/>
    <property type="match status" value="1"/>
</dbReference>
<dbReference type="AlphaFoldDB" id="A0A1I6BZ43"/>
<dbReference type="GO" id="GO:0048038">
    <property type="term" value="F:quinone binding"/>
    <property type="evidence" value="ECO:0007669"/>
    <property type="project" value="UniProtKB-KW"/>
</dbReference>
<feature type="transmembrane region" description="Helical" evidence="19">
    <location>
        <begin position="594"/>
        <end position="614"/>
    </location>
</feature>
<evidence type="ECO:0000256" key="10">
    <source>
        <dbReference type="ARBA" id="ARBA00022989"/>
    </source>
</evidence>
<dbReference type="Pfam" id="PF00662">
    <property type="entry name" value="Proton_antipo_N"/>
    <property type="match status" value="1"/>
</dbReference>
<comment type="subcellular location">
    <subcellularLocation>
        <location evidence="2">Cell inner membrane</location>
        <topology evidence="2">Multi-pass membrane protein</topology>
    </subcellularLocation>
    <subcellularLocation>
        <location evidence="18">Membrane</location>
        <topology evidence="18">Multi-pass membrane protein</topology>
    </subcellularLocation>
</comment>
<dbReference type="GO" id="GO:0042773">
    <property type="term" value="P:ATP synthesis coupled electron transport"/>
    <property type="evidence" value="ECO:0007669"/>
    <property type="project" value="InterPro"/>
</dbReference>
<dbReference type="OrthoDB" id="9811798at2"/>
<feature type="transmembrane region" description="Helical" evidence="19">
    <location>
        <begin position="415"/>
        <end position="436"/>
    </location>
</feature>